<protein>
    <submittedName>
        <fullName evidence="1">Uncharacterized protein</fullName>
    </submittedName>
</protein>
<sequence length="94" mass="10878">HDPASHPLRPHATSCHPLHRLRVLPQVSLRSGPGLHGRLHRPLGGSPVLHHPRYPAVVHRPLRPCRQDFPAALQLRGRHQAWFRCRSRRHYHLP</sequence>
<reference evidence="1 2" key="1">
    <citation type="submission" date="2015-05" db="EMBL/GenBank/DDBJ databases">
        <authorList>
            <person name="Wang D.B."/>
            <person name="Wang M."/>
        </authorList>
    </citation>
    <scope>NUCLEOTIDE SEQUENCE [LARGE SCALE GENOMIC DNA]</scope>
    <source>
        <strain evidence="1">VL1</strain>
    </source>
</reference>
<dbReference type="EMBL" id="CVQH01024276">
    <property type="protein sequence ID" value="CRK36684.1"/>
    <property type="molecule type" value="Genomic_DNA"/>
</dbReference>
<feature type="non-terminal residue" evidence="1">
    <location>
        <position position="1"/>
    </location>
</feature>
<gene>
    <name evidence="1" type="ORF">BN1708_020080</name>
</gene>
<name>A0A0G4MR92_VERLO</name>
<dbReference type="Proteomes" id="UP000044602">
    <property type="component" value="Unassembled WGS sequence"/>
</dbReference>
<proteinExistence type="predicted"/>
<evidence type="ECO:0000313" key="1">
    <source>
        <dbReference type="EMBL" id="CRK36684.1"/>
    </source>
</evidence>
<dbReference type="AlphaFoldDB" id="A0A0G4MR92"/>
<keyword evidence="2" id="KW-1185">Reference proteome</keyword>
<accession>A0A0G4MR92</accession>
<organism evidence="1 2">
    <name type="scientific">Verticillium longisporum</name>
    <name type="common">Verticillium dahliae var. longisporum</name>
    <dbReference type="NCBI Taxonomy" id="100787"/>
    <lineage>
        <taxon>Eukaryota</taxon>
        <taxon>Fungi</taxon>
        <taxon>Dikarya</taxon>
        <taxon>Ascomycota</taxon>
        <taxon>Pezizomycotina</taxon>
        <taxon>Sordariomycetes</taxon>
        <taxon>Hypocreomycetidae</taxon>
        <taxon>Glomerellales</taxon>
        <taxon>Plectosphaerellaceae</taxon>
        <taxon>Verticillium</taxon>
    </lineage>
</organism>
<evidence type="ECO:0000313" key="2">
    <source>
        <dbReference type="Proteomes" id="UP000044602"/>
    </source>
</evidence>